<dbReference type="InterPro" id="IPR002401">
    <property type="entry name" value="Cyt_P450_E_grp-I"/>
</dbReference>
<dbReference type="PANTHER" id="PTHR47947:SF39">
    <property type="entry name" value="CYTOCHROME P450"/>
    <property type="match status" value="1"/>
</dbReference>
<evidence type="ECO:0000256" key="5">
    <source>
        <dbReference type="ARBA" id="ARBA00023033"/>
    </source>
</evidence>
<protein>
    <recommendedName>
        <fullName evidence="8">Cytochrome P450</fullName>
    </recommendedName>
</protein>
<evidence type="ECO:0000313" key="6">
    <source>
        <dbReference type="EMBL" id="EEF52490.1"/>
    </source>
</evidence>
<sequence length="241" mass="26473">MKKTAKEFDTTIGEWLEEHRRKGGTDEVGNKDFMDVLLSALDGINLAGYDADTVRKATTMCALVGGVDTITVTVTWGLAQLLNHPSALRKAQEGLDVHVGKERLVNESDIDKLVYLQAIVKETMRLHAVTSLLAREFTEDGTINGSRIPIGTCVLVNIYKIHRNPREDVPGINLSTSTTQLLLASFLQAFELSTPANVPVDMTAAAGLTNSKATPLEVMFKPRFPPISTNKDEVLDRIEHF</sequence>
<keyword evidence="3" id="KW-0560">Oxidoreductase</keyword>
<keyword evidence="7" id="KW-1185">Reference proteome</keyword>
<evidence type="ECO:0000256" key="3">
    <source>
        <dbReference type="ARBA" id="ARBA00023002"/>
    </source>
</evidence>
<dbReference type="PANTHER" id="PTHR47947">
    <property type="entry name" value="CYTOCHROME P450 82C3-RELATED"/>
    <property type="match status" value="1"/>
</dbReference>
<dbReference type="PRINTS" id="PR00385">
    <property type="entry name" value="P450"/>
</dbReference>
<evidence type="ECO:0000256" key="2">
    <source>
        <dbReference type="ARBA" id="ARBA00022723"/>
    </source>
</evidence>
<keyword evidence="5" id="KW-0503">Monooxygenase</keyword>
<dbReference type="eggNOG" id="KOG0156">
    <property type="taxonomic scope" value="Eukaryota"/>
</dbReference>
<dbReference type="EMBL" id="EQ973772">
    <property type="protein sequence ID" value="EEF52490.1"/>
    <property type="molecule type" value="Genomic_DNA"/>
</dbReference>
<evidence type="ECO:0000313" key="7">
    <source>
        <dbReference type="Proteomes" id="UP000008311"/>
    </source>
</evidence>
<organism evidence="6 7">
    <name type="scientific">Ricinus communis</name>
    <name type="common">Castor bean</name>
    <dbReference type="NCBI Taxonomy" id="3988"/>
    <lineage>
        <taxon>Eukaryota</taxon>
        <taxon>Viridiplantae</taxon>
        <taxon>Streptophyta</taxon>
        <taxon>Embryophyta</taxon>
        <taxon>Tracheophyta</taxon>
        <taxon>Spermatophyta</taxon>
        <taxon>Magnoliopsida</taxon>
        <taxon>eudicotyledons</taxon>
        <taxon>Gunneridae</taxon>
        <taxon>Pentapetalae</taxon>
        <taxon>rosids</taxon>
        <taxon>fabids</taxon>
        <taxon>Malpighiales</taxon>
        <taxon>Euphorbiaceae</taxon>
        <taxon>Acalyphoideae</taxon>
        <taxon>Acalypheae</taxon>
        <taxon>Ricinus</taxon>
    </lineage>
</organism>
<reference evidence="7" key="1">
    <citation type="journal article" date="2010" name="Nat. Biotechnol.">
        <title>Draft genome sequence of the oilseed species Ricinus communis.</title>
        <authorList>
            <person name="Chan A.P."/>
            <person name="Crabtree J."/>
            <person name="Zhao Q."/>
            <person name="Lorenzi H."/>
            <person name="Orvis J."/>
            <person name="Puiu D."/>
            <person name="Melake-Berhan A."/>
            <person name="Jones K.M."/>
            <person name="Redman J."/>
            <person name="Chen G."/>
            <person name="Cahoon E.B."/>
            <person name="Gedil M."/>
            <person name="Stanke M."/>
            <person name="Haas B.J."/>
            <person name="Wortman J.R."/>
            <person name="Fraser-Liggett C.M."/>
            <person name="Ravel J."/>
            <person name="Rabinowicz P.D."/>
        </authorList>
    </citation>
    <scope>NUCLEOTIDE SEQUENCE [LARGE SCALE GENOMIC DNA]</scope>
    <source>
        <strain evidence="7">cv. Hale</strain>
    </source>
</reference>
<dbReference type="Proteomes" id="UP000008311">
    <property type="component" value="Unassembled WGS sequence"/>
</dbReference>
<evidence type="ECO:0000256" key="1">
    <source>
        <dbReference type="ARBA" id="ARBA00022617"/>
    </source>
</evidence>
<dbReference type="GO" id="GO:0020037">
    <property type="term" value="F:heme binding"/>
    <property type="evidence" value="ECO:0007669"/>
    <property type="project" value="InterPro"/>
</dbReference>
<name>B9R7L0_RICCO</name>
<keyword evidence="2" id="KW-0479">Metal-binding</keyword>
<dbReference type="GO" id="GO:0005506">
    <property type="term" value="F:iron ion binding"/>
    <property type="evidence" value="ECO:0007669"/>
    <property type="project" value="InterPro"/>
</dbReference>
<dbReference type="InterPro" id="IPR036396">
    <property type="entry name" value="Cyt_P450_sf"/>
</dbReference>
<keyword evidence="1" id="KW-0349">Heme</keyword>
<dbReference type="Gene3D" id="1.10.630.10">
    <property type="entry name" value="Cytochrome P450"/>
    <property type="match status" value="1"/>
</dbReference>
<dbReference type="STRING" id="3988.B9R7L0"/>
<dbReference type="GO" id="GO:0004497">
    <property type="term" value="F:monooxygenase activity"/>
    <property type="evidence" value="ECO:0000318"/>
    <property type="project" value="GO_Central"/>
</dbReference>
<accession>B9R7L0</accession>
<keyword evidence="4" id="KW-0408">Iron</keyword>
<dbReference type="InterPro" id="IPR050651">
    <property type="entry name" value="Plant_Cytochrome_P450_Monoox"/>
</dbReference>
<evidence type="ECO:0000256" key="4">
    <source>
        <dbReference type="ARBA" id="ARBA00023004"/>
    </source>
</evidence>
<proteinExistence type="predicted"/>
<dbReference type="InterPro" id="IPR001128">
    <property type="entry name" value="Cyt_P450"/>
</dbReference>
<evidence type="ECO:0008006" key="8">
    <source>
        <dbReference type="Google" id="ProtNLM"/>
    </source>
</evidence>
<dbReference type="Pfam" id="PF00067">
    <property type="entry name" value="p450"/>
    <property type="match status" value="1"/>
</dbReference>
<dbReference type="SUPFAM" id="SSF48264">
    <property type="entry name" value="Cytochrome P450"/>
    <property type="match status" value="1"/>
</dbReference>
<dbReference type="GO" id="GO:0016705">
    <property type="term" value="F:oxidoreductase activity, acting on paired donors, with incorporation or reduction of molecular oxygen"/>
    <property type="evidence" value="ECO:0007669"/>
    <property type="project" value="InterPro"/>
</dbReference>
<dbReference type="PRINTS" id="PR00463">
    <property type="entry name" value="EP450I"/>
</dbReference>
<gene>
    <name evidence="6" type="ORF">RCOM_1592710</name>
</gene>
<dbReference type="AlphaFoldDB" id="B9R7L0"/>
<dbReference type="InParanoid" id="B9R7L0"/>